<sequence>MTRVIRTTDLEAAGVPRYAIALRCRPGGPWQRILPGVLLLAAGPPTRAQRVRAALAYAGPEAVLTGVDALREQGFPDLPLPPRVHLLQPAARRKTGDHHLLLERTTRLPEVVVKDGLPLAPPVRAVLDAVRHEAHPHQQRTMIDAVLRRGVCTVETLLRELDAGSQRGAGTPRTTLRRLARDHRAAFT</sequence>
<reference evidence="1 2" key="1">
    <citation type="submission" date="2021-01" db="EMBL/GenBank/DDBJ databases">
        <title>Sequencing the genomes of 1000 actinobacteria strains.</title>
        <authorList>
            <person name="Klenk H.-P."/>
        </authorList>
    </citation>
    <scope>NUCLEOTIDE SEQUENCE [LARGE SCALE GENOMIC DNA]</scope>
    <source>
        <strain evidence="1 2">DSM 44581</strain>
    </source>
</reference>
<keyword evidence="2" id="KW-1185">Reference proteome</keyword>
<name>A0ABS2S4W5_9PSEU</name>
<dbReference type="RefSeq" id="WP_204842137.1">
    <property type="nucleotide sequence ID" value="NZ_JAFBCL010000001.1"/>
</dbReference>
<evidence type="ECO:0000313" key="1">
    <source>
        <dbReference type="EMBL" id="MBM7811278.1"/>
    </source>
</evidence>
<evidence type="ECO:0008006" key="3">
    <source>
        <dbReference type="Google" id="ProtNLM"/>
    </source>
</evidence>
<dbReference type="EMBL" id="JAFBCL010000001">
    <property type="protein sequence ID" value="MBM7811278.1"/>
    <property type="molecule type" value="Genomic_DNA"/>
</dbReference>
<gene>
    <name evidence="1" type="ORF">JOE68_002143</name>
</gene>
<dbReference type="Proteomes" id="UP001195724">
    <property type="component" value="Unassembled WGS sequence"/>
</dbReference>
<proteinExistence type="predicted"/>
<evidence type="ECO:0000313" key="2">
    <source>
        <dbReference type="Proteomes" id="UP001195724"/>
    </source>
</evidence>
<accession>A0ABS2S4W5</accession>
<protein>
    <recommendedName>
        <fullName evidence="3">AbiEi antitoxin C-terminal domain-containing protein</fullName>
    </recommendedName>
</protein>
<comment type="caution">
    <text evidence="1">The sequence shown here is derived from an EMBL/GenBank/DDBJ whole genome shotgun (WGS) entry which is preliminary data.</text>
</comment>
<organism evidence="1 2">
    <name type="scientific">Saccharothrix algeriensis</name>
    <dbReference type="NCBI Taxonomy" id="173560"/>
    <lineage>
        <taxon>Bacteria</taxon>
        <taxon>Bacillati</taxon>
        <taxon>Actinomycetota</taxon>
        <taxon>Actinomycetes</taxon>
        <taxon>Pseudonocardiales</taxon>
        <taxon>Pseudonocardiaceae</taxon>
        <taxon>Saccharothrix</taxon>
    </lineage>
</organism>